<proteinExistence type="predicted"/>
<evidence type="ECO:0000313" key="1">
    <source>
        <dbReference type="EMBL" id="QOW46047.1"/>
    </source>
</evidence>
<organism evidence="1 2">
    <name type="scientific">Acinetobacter piscicola</name>
    <dbReference type="NCBI Taxonomy" id="2006115"/>
    <lineage>
        <taxon>Bacteria</taxon>
        <taxon>Pseudomonadati</taxon>
        <taxon>Pseudomonadota</taxon>
        <taxon>Gammaproteobacteria</taxon>
        <taxon>Moraxellales</taxon>
        <taxon>Moraxellaceae</taxon>
        <taxon>Acinetobacter</taxon>
    </lineage>
</organism>
<name>A0A7S6VW97_9GAMM</name>
<reference evidence="1 2" key="1">
    <citation type="submission" date="2020-02" db="EMBL/GenBank/DDBJ databases">
        <title>Tigecycline-resistant Acinetobacter species from pigs and migratory birds.</title>
        <authorList>
            <person name="Chen C."/>
            <person name="Sun J."/>
            <person name="Liao X.-P."/>
            <person name="Liu Y.-H."/>
        </authorList>
    </citation>
    <scope>NUCLEOTIDE SEQUENCE [LARGE SCALE GENOMIC DNA]</scope>
    <source>
        <strain evidence="1 2">YH12207_T</strain>
    </source>
</reference>
<dbReference type="InterPro" id="IPR009279">
    <property type="entry name" value="Portal_Mu"/>
</dbReference>
<dbReference type="EMBL" id="CP048659">
    <property type="protein sequence ID" value="QOW46047.1"/>
    <property type="molecule type" value="Genomic_DNA"/>
</dbReference>
<dbReference type="RefSeq" id="WP_180047541.1">
    <property type="nucleotide sequence ID" value="NZ_CP048659.1"/>
</dbReference>
<dbReference type="AlphaFoldDB" id="A0A7S6VW97"/>
<protein>
    <submittedName>
        <fullName evidence="1">DUF935 family protein</fullName>
    </submittedName>
</protein>
<gene>
    <name evidence="1" type="ORF">G0028_09155</name>
</gene>
<sequence length="488" mass="55331">MAKKQKTVISNNPEAGGLYSHEAESALISYLMSNKAPDIDDVLRKAGVPRYKLRVLLSDDDIYQCVEKRQDKLEAAPFRIEPADTTESIIINEQIRKWWSKIVIGTQNARWFGYSVFEAVYSKIPMYHADTNTTYLGWEWLGEKPMQWFEPKNDGRLLYRQDGMAQPIEVDQRLKFFLTQCKATYEQPYGEALLSRLYWVWFFKTKAFKFWAKFVERFGNPLLKGKSIDNKKMKQALLDAHALSVIAIDRLDEVEMVSASGNQGGSAAFEAFDRTLEKRIQKVILGGTLTSGTDGGGSRALGDVHLEVERNKLGADIRMIVPTIQNIINALCDINGWKSHRIIIGEEKSLDEKKADRDVKLKNAGANLTPQYFQREYGLQDGDVAEPVSMPQTQFHALPRHAFSFKSQVQNLKPEQVELEKVANNQPKVLLNESDLEQIIADSKDSDELVNKLYSVTKGASVDEFEVIMAKALYMADVMGYVHAQQGK</sequence>
<keyword evidence="2" id="KW-1185">Reference proteome</keyword>
<accession>A0A7S6VW97</accession>
<dbReference type="Proteomes" id="UP000593966">
    <property type="component" value="Chromosome"/>
</dbReference>
<evidence type="ECO:0000313" key="2">
    <source>
        <dbReference type="Proteomes" id="UP000593966"/>
    </source>
</evidence>
<dbReference type="Pfam" id="PF06074">
    <property type="entry name" value="Portal_Mu"/>
    <property type="match status" value="1"/>
</dbReference>